<reference evidence="3" key="1">
    <citation type="submission" date="2020-07" db="EMBL/GenBank/DDBJ databases">
        <title>Huge and variable diversity of episymbiotic CPR bacteria and DPANN archaea in groundwater ecosystems.</title>
        <authorList>
            <person name="He C.Y."/>
            <person name="Keren R."/>
            <person name="Whittaker M."/>
            <person name="Farag I.F."/>
            <person name="Doudna J."/>
            <person name="Cate J.H.D."/>
            <person name="Banfield J.F."/>
        </authorList>
    </citation>
    <scope>NUCLEOTIDE SEQUENCE</scope>
    <source>
        <strain evidence="3">NC_groundwater_717_Ag_S-0.2um_59_8</strain>
    </source>
</reference>
<sequence length="204" mass="21533">MRYIFITTLLATTMLASPVLAQTVTATQSTTVQANTNLKAYNSLSPGNQMIARALFSTQVSSSTSASTKPLTLNQIATMKESGKGWAEIFEGMKAQGRLQDKTLGQVVSRYNRLQRVNASQITKIEESNQTSIKDKSRGDLDDRDVEGSLRSTLPNNPEPRSSSSGSVQGNVDNSFSVGYGAGSRGPGGGLGGGGRVGVGLGRR</sequence>
<name>A0A932M2M4_UNCTE</name>
<keyword evidence="2" id="KW-0732">Signal</keyword>
<evidence type="ECO:0000256" key="2">
    <source>
        <dbReference type="SAM" id="SignalP"/>
    </source>
</evidence>
<evidence type="ECO:0000313" key="4">
    <source>
        <dbReference type="Proteomes" id="UP000741360"/>
    </source>
</evidence>
<feature type="signal peptide" evidence="2">
    <location>
        <begin position="1"/>
        <end position="21"/>
    </location>
</feature>
<evidence type="ECO:0000313" key="3">
    <source>
        <dbReference type="EMBL" id="MBI3016061.1"/>
    </source>
</evidence>
<feature type="compositionally biased region" description="Polar residues" evidence="1">
    <location>
        <begin position="150"/>
        <end position="177"/>
    </location>
</feature>
<comment type="caution">
    <text evidence="3">The sequence shown here is derived from an EMBL/GenBank/DDBJ whole genome shotgun (WGS) entry which is preliminary data.</text>
</comment>
<feature type="compositionally biased region" description="Gly residues" evidence="1">
    <location>
        <begin position="180"/>
        <end position="204"/>
    </location>
</feature>
<feature type="chain" id="PRO_5037763065" description="DUF2680 domain-containing protein" evidence="2">
    <location>
        <begin position="22"/>
        <end position="204"/>
    </location>
</feature>
<dbReference type="AlphaFoldDB" id="A0A932M2M4"/>
<gene>
    <name evidence="3" type="ORF">HYY65_13605</name>
</gene>
<proteinExistence type="predicted"/>
<dbReference type="EMBL" id="JACPSX010000261">
    <property type="protein sequence ID" value="MBI3016061.1"/>
    <property type="molecule type" value="Genomic_DNA"/>
</dbReference>
<protein>
    <recommendedName>
        <fullName evidence="5">DUF2680 domain-containing protein</fullName>
    </recommendedName>
</protein>
<dbReference type="Proteomes" id="UP000741360">
    <property type="component" value="Unassembled WGS sequence"/>
</dbReference>
<organism evidence="3 4">
    <name type="scientific">Tectimicrobiota bacterium</name>
    <dbReference type="NCBI Taxonomy" id="2528274"/>
    <lineage>
        <taxon>Bacteria</taxon>
        <taxon>Pseudomonadati</taxon>
        <taxon>Nitrospinota/Tectimicrobiota group</taxon>
        <taxon>Candidatus Tectimicrobiota</taxon>
    </lineage>
</organism>
<evidence type="ECO:0000256" key="1">
    <source>
        <dbReference type="SAM" id="MobiDB-lite"/>
    </source>
</evidence>
<evidence type="ECO:0008006" key="5">
    <source>
        <dbReference type="Google" id="ProtNLM"/>
    </source>
</evidence>
<accession>A0A932M2M4</accession>
<feature type="region of interest" description="Disordered" evidence="1">
    <location>
        <begin position="128"/>
        <end position="204"/>
    </location>
</feature>